<evidence type="ECO:0000256" key="4">
    <source>
        <dbReference type="ARBA" id="ARBA00022741"/>
    </source>
</evidence>
<name>A0A8T0EMS6_ARGBR</name>
<evidence type="ECO:0000256" key="1">
    <source>
        <dbReference type="ARBA" id="ARBA00005594"/>
    </source>
</evidence>
<keyword evidence="15" id="KW-1185">Reference proteome</keyword>
<dbReference type="GO" id="GO:0005524">
    <property type="term" value="F:ATP binding"/>
    <property type="evidence" value="ECO:0007669"/>
    <property type="project" value="UniProtKB-KW"/>
</dbReference>
<sequence length="592" mass="68626">MASVFRRRITDHFVSTFKQYLKKEEKVIFWDTLPLSLKLNQPKFSSPQFEISWKDVLKLKPELQERIHLNTVMTYLKNKEFPTFDGITDIFTDHVNKEKIVFTVDQELFSSSIILDIIRNIGRIPANSTFFRNIPPENFIVEYSSPNVAKPFHFGHFRSTIIGNYIANLCKYVGHKVTRLNYVGDWGLQYGILAVGFNKFGCKEMLQKDPLNYLFEVYKKANEQNENNPTFNAEAKMYFKKMEEGDPEVLALWKKLRDLSLKEMDITYKRLNIYFDEIHGESMYADKVDEIYDVLIKQNLVICNKDGSIEAFISGENDNTEKEKVVLRKNDGTSLYLTRDIAAAIDRWKKYHFDSMFYVVDSTQKSHFKHLTHFLKSMNCPWANDIQFVPFGRILNFSTRKGTAVFLHDILDEAKERTLENMKNSPTTKITENLDEVAEILGISSLIINDFSLRRKRDYPFDWEKVVNVKGNSGVSLQYCHARLNNIKENCGVDLSLDCILTSLIEPEALALIQQLARFDEVIYNSYIDLEPCVLVHYLFTLRNDIGRAIKVLPVKGSSLYVAKARLLLFHAAHLVMQKGLELLGITPLNKM</sequence>
<keyword evidence="3 12" id="KW-0436">Ligase</keyword>
<evidence type="ECO:0000256" key="5">
    <source>
        <dbReference type="ARBA" id="ARBA00022840"/>
    </source>
</evidence>
<dbReference type="InterPro" id="IPR014729">
    <property type="entry name" value="Rossmann-like_a/b/a_fold"/>
</dbReference>
<dbReference type="InterPro" id="IPR008909">
    <property type="entry name" value="DALR_anticod-bd"/>
</dbReference>
<dbReference type="Gene3D" id="3.40.50.620">
    <property type="entry name" value="HUPs"/>
    <property type="match status" value="1"/>
</dbReference>
<keyword evidence="7 12" id="KW-0030">Aminoacyl-tRNA synthetase</keyword>
<dbReference type="NCBIfam" id="TIGR00456">
    <property type="entry name" value="argS"/>
    <property type="match status" value="1"/>
</dbReference>
<dbReference type="EMBL" id="JABXBU010002072">
    <property type="protein sequence ID" value="KAF8777027.1"/>
    <property type="molecule type" value="Genomic_DNA"/>
</dbReference>
<feature type="domain" description="DALR anticodon binding" evidence="13">
    <location>
        <begin position="477"/>
        <end position="592"/>
    </location>
</feature>
<evidence type="ECO:0000313" key="14">
    <source>
        <dbReference type="EMBL" id="KAF8777027.1"/>
    </source>
</evidence>
<dbReference type="GO" id="GO:0006420">
    <property type="term" value="P:arginyl-tRNA aminoacylation"/>
    <property type="evidence" value="ECO:0007669"/>
    <property type="project" value="InterPro"/>
</dbReference>
<dbReference type="InterPro" id="IPR009080">
    <property type="entry name" value="tRNAsynth_Ia_anticodon-bd"/>
</dbReference>
<evidence type="ECO:0000256" key="8">
    <source>
        <dbReference type="ARBA" id="ARBA00033033"/>
    </source>
</evidence>
<dbReference type="PANTHER" id="PTHR11956">
    <property type="entry name" value="ARGINYL-TRNA SYNTHETASE"/>
    <property type="match status" value="1"/>
</dbReference>
<gene>
    <name evidence="14" type="ORF">HNY73_013956</name>
</gene>
<evidence type="ECO:0000256" key="12">
    <source>
        <dbReference type="RuleBase" id="RU363038"/>
    </source>
</evidence>
<dbReference type="PANTHER" id="PTHR11956:SF11">
    <property type="entry name" value="ARGININE--TRNA LIGASE, MITOCHONDRIAL-RELATED"/>
    <property type="match status" value="1"/>
</dbReference>
<dbReference type="Pfam" id="PF00750">
    <property type="entry name" value="tRNA-synt_1d"/>
    <property type="match status" value="1"/>
</dbReference>
<dbReference type="Gene3D" id="1.10.730.10">
    <property type="entry name" value="Isoleucyl-tRNA Synthetase, Domain 1"/>
    <property type="match status" value="1"/>
</dbReference>
<organism evidence="14 15">
    <name type="scientific">Argiope bruennichi</name>
    <name type="common">Wasp spider</name>
    <name type="synonym">Aranea bruennichi</name>
    <dbReference type="NCBI Taxonomy" id="94029"/>
    <lineage>
        <taxon>Eukaryota</taxon>
        <taxon>Metazoa</taxon>
        <taxon>Ecdysozoa</taxon>
        <taxon>Arthropoda</taxon>
        <taxon>Chelicerata</taxon>
        <taxon>Arachnida</taxon>
        <taxon>Araneae</taxon>
        <taxon>Araneomorphae</taxon>
        <taxon>Entelegynae</taxon>
        <taxon>Araneoidea</taxon>
        <taxon>Araneidae</taxon>
        <taxon>Argiope</taxon>
    </lineage>
</organism>
<dbReference type="GO" id="GO:0005739">
    <property type="term" value="C:mitochondrion"/>
    <property type="evidence" value="ECO:0007669"/>
    <property type="project" value="TreeGrafter"/>
</dbReference>
<keyword evidence="5 12" id="KW-0067">ATP-binding</keyword>
<accession>A0A8T0EMS6</accession>
<dbReference type="GO" id="GO:0032543">
    <property type="term" value="P:mitochondrial translation"/>
    <property type="evidence" value="ECO:0007669"/>
    <property type="project" value="TreeGrafter"/>
</dbReference>
<dbReference type="AlphaFoldDB" id="A0A8T0EMS6"/>
<dbReference type="InterPro" id="IPR035684">
    <property type="entry name" value="ArgRS_core"/>
</dbReference>
<dbReference type="GO" id="GO:0004814">
    <property type="term" value="F:arginine-tRNA ligase activity"/>
    <property type="evidence" value="ECO:0007669"/>
    <property type="project" value="UniProtKB-EC"/>
</dbReference>
<evidence type="ECO:0000256" key="10">
    <source>
        <dbReference type="ARBA" id="ARBA00049339"/>
    </source>
</evidence>
<dbReference type="InterPro" id="IPR001278">
    <property type="entry name" value="Arg-tRNA-ligase"/>
</dbReference>
<reference evidence="14" key="1">
    <citation type="journal article" date="2020" name="bioRxiv">
        <title>Chromosome-level reference genome of the European wasp spider Argiope bruennichi: a resource for studies on range expansion and evolutionary adaptation.</title>
        <authorList>
            <person name="Sheffer M.M."/>
            <person name="Hoppe A."/>
            <person name="Krehenwinkel H."/>
            <person name="Uhl G."/>
            <person name="Kuss A.W."/>
            <person name="Jensen L."/>
            <person name="Jensen C."/>
            <person name="Gillespie R.G."/>
            <person name="Hoff K.J."/>
            <person name="Prost S."/>
        </authorList>
    </citation>
    <scope>NUCLEOTIDE SEQUENCE</scope>
</reference>
<evidence type="ECO:0000259" key="13">
    <source>
        <dbReference type="SMART" id="SM00836"/>
    </source>
</evidence>
<reference evidence="14" key="2">
    <citation type="submission" date="2020-06" db="EMBL/GenBank/DDBJ databases">
        <authorList>
            <person name="Sheffer M."/>
        </authorList>
    </citation>
    <scope>NUCLEOTIDE SEQUENCE</scope>
</reference>
<evidence type="ECO:0000256" key="9">
    <source>
        <dbReference type="ARBA" id="ARBA00039495"/>
    </source>
</evidence>
<dbReference type="PRINTS" id="PR01038">
    <property type="entry name" value="TRNASYNTHARG"/>
</dbReference>
<evidence type="ECO:0000256" key="2">
    <source>
        <dbReference type="ARBA" id="ARBA00012837"/>
    </source>
</evidence>
<evidence type="ECO:0000256" key="11">
    <source>
        <dbReference type="ARBA" id="ARBA00049595"/>
    </source>
</evidence>
<dbReference type="SMART" id="SM00836">
    <property type="entry name" value="DALR_1"/>
    <property type="match status" value="1"/>
</dbReference>
<evidence type="ECO:0000256" key="3">
    <source>
        <dbReference type="ARBA" id="ARBA00022598"/>
    </source>
</evidence>
<dbReference type="FunFam" id="3.40.50.620:FF:000058">
    <property type="entry name" value="Mitochondrial arginyl-tRNA synthetase"/>
    <property type="match status" value="1"/>
</dbReference>
<dbReference type="SUPFAM" id="SSF52374">
    <property type="entry name" value="Nucleotidylyl transferase"/>
    <property type="match status" value="1"/>
</dbReference>
<dbReference type="Pfam" id="PF05746">
    <property type="entry name" value="DALR_1"/>
    <property type="match status" value="1"/>
</dbReference>
<dbReference type="SUPFAM" id="SSF47323">
    <property type="entry name" value="Anticodon-binding domain of a subclass of class I aminoacyl-tRNA synthetases"/>
    <property type="match status" value="1"/>
</dbReference>
<comment type="catalytic activity">
    <reaction evidence="10">
        <text>tRNA(Arg) + L-arginine + ATP = L-arginyl-tRNA(Arg) + AMP + diphosphate</text>
        <dbReference type="Rhea" id="RHEA:20301"/>
        <dbReference type="Rhea" id="RHEA-COMP:9658"/>
        <dbReference type="Rhea" id="RHEA-COMP:9673"/>
        <dbReference type="ChEBI" id="CHEBI:30616"/>
        <dbReference type="ChEBI" id="CHEBI:32682"/>
        <dbReference type="ChEBI" id="CHEBI:33019"/>
        <dbReference type="ChEBI" id="CHEBI:78442"/>
        <dbReference type="ChEBI" id="CHEBI:78513"/>
        <dbReference type="ChEBI" id="CHEBI:456215"/>
        <dbReference type="EC" id="6.1.1.19"/>
    </reaction>
</comment>
<comment type="function">
    <text evidence="11">Catalyzes the attachment of arginine to tRNA(Arg) in a two-step reaction: arginine is first activated by ATP to form Arg-AMP and then transferred to the acceptor end of tRNA(Arg).</text>
</comment>
<comment type="similarity">
    <text evidence="1 12">Belongs to the class-I aminoacyl-tRNA synthetase family.</text>
</comment>
<dbReference type="FunFam" id="1.10.730.10:FF:000006">
    <property type="entry name" value="Arginyl-tRNA synthetase 2, mitochondrial"/>
    <property type="match status" value="1"/>
</dbReference>
<evidence type="ECO:0000313" key="15">
    <source>
        <dbReference type="Proteomes" id="UP000807504"/>
    </source>
</evidence>
<evidence type="ECO:0000256" key="7">
    <source>
        <dbReference type="ARBA" id="ARBA00023146"/>
    </source>
</evidence>
<keyword evidence="6 12" id="KW-0648">Protein biosynthesis</keyword>
<evidence type="ECO:0000256" key="6">
    <source>
        <dbReference type="ARBA" id="ARBA00022917"/>
    </source>
</evidence>
<proteinExistence type="inferred from homology"/>
<protein>
    <recommendedName>
        <fullName evidence="9">Probable arginine--tRNA ligase, mitochondrial</fullName>
        <ecNumber evidence="2">6.1.1.19</ecNumber>
    </recommendedName>
    <alternativeName>
        <fullName evidence="8">Arginyl-tRNA synthetase</fullName>
    </alternativeName>
</protein>
<dbReference type="EC" id="6.1.1.19" evidence="2"/>
<keyword evidence="4 12" id="KW-0547">Nucleotide-binding</keyword>
<dbReference type="Proteomes" id="UP000807504">
    <property type="component" value="Unassembled WGS sequence"/>
</dbReference>
<comment type="caution">
    <text evidence="14">The sequence shown here is derived from an EMBL/GenBank/DDBJ whole genome shotgun (WGS) entry which is preliminary data.</text>
</comment>